<comment type="caution">
    <text evidence="2">The sequence shown here is derived from an EMBL/GenBank/DDBJ whole genome shotgun (WGS) entry which is preliminary data.</text>
</comment>
<keyword evidence="2" id="KW-0131">Cell cycle</keyword>
<protein>
    <submittedName>
        <fullName evidence="2">Cell division protein FtsX</fullName>
    </submittedName>
</protein>
<name>A0A3D8I8X9_9HELI</name>
<reference evidence="2 3" key="1">
    <citation type="submission" date="2018-04" db="EMBL/GenBank/DDBJ databases">
        <title>Novel Campyloabacter and Helicobacter Species and Strains.</title>
        <authorList>
            <person name="Mannion A.J."/>
            <person name="Shen Z."/>
            <person name="Fox J.G."/>
        </authorList>
    </citation>
    <scope>NUCLEOTIDE SEQUENCE [LARGE SCALE GENOMIC DNA]</scope>
    <source>
        <strain evidence="2 3">MIT 98-6070</strain>
    </source>
</reference>
<keyword evidence="3" id="KW-1185">Reference proteome</keyword>
<feature type="transmembrane region" description="Helical" evidence="1">
    <location>
        <begin position="195"/>
        <end position="219"/>
    </location>
</feature>
<dbReference type="EMBL" id="NXLR01000001">
    <property type="protein sequence ID" value="RDU61001.1"/>
    <property type="molecule type" value="Genomic_DNA"/>
</dbReference>
<feature type="transmembrane region" description="Helical" evidence="1">
    <location>
        <begin position="141"/>
        <end position="163"/>
    </location>
</feature>
<dbReference type="AlphaFoldDB" id="A0A3D8I8X9"/>
<keyword evidence="1" id="KW-0472">Membrane</keyword>
<dbReference type="Proteomes" id="UP000256599">
    <property type="component" value="Unassembled WGS sequence"/>
</dbReference>
<evidence type="ECO:0000313" key="2">
    <source>
        <dbReference type="EMBL" id="RDU61001.1"/>
    </source>
</evidence>
<organism evidence="2 3">
    <name type="scientific">Helicobacter marmotae</name>
    <dbReference type="NCBI Taxonomy" id="152490"/>
    <lineage>
        <taxon>Bacteria</taxon>
        <taxon>Pseudomonadati</taxon>
        <taxon>Campylobacterota</taxon>
        <taxon>Epsilonproteobacteria</taxon>
        <taxon>Campylobacterales</taxon>
        <taxon>Helicobacteraceae</taxon>
        <taxon>Helicobacter</taxon>
    </lineage>
</organism>
<proteinExistence type="predicted"/>
<dbReference type="PANTHER" id="PTHR47755:SF1">
    <property type="entry name" value="CELL DIVISION PROTEIN FTSX"/>
    <property type="match status" value="1"/>
</dbReference>
<evidence type="ECO:0000313" key="3">
    <source>
        <dbReference type="Proteomes" id="UP000256599"/>
    </source>
</evidence>
<dbReference type="GO" id="GO:0051301">
    <property type="term" value="P:cell division"/>
    <property type="evidence" value="ECO:0007669"/>
    <property type="project" value="UniProtKB-KW"/>
</dbReference>
<dbReference type="GO" id="GO:0016020">
    <property type="term" value="C:membrane"/>
    <property type="evidence" value="ECO:0007669"/>
    <property type="project" value="InterPro"/>
</dbReference>
<gene>
    <name evidence="2" type="ORF">CQA63_00370</name>
</gene>
<dbReference type="RefSeq" id="WP_104699260.1">
    <property type="nucleotide sequence ID" value="NZ_FZPP01000003.1"/>
</dbReference>
<dbReference type="GO" id="GO:0032153">
    <property type="term" value="C:cell division site"/>
    <property type="evidence" value="ECO:0007669"/>
    <property type="project" value="TreeGrafter"/>
</dbReference>
<keyword evidence="2" id="KW-0132">Cell division</keyword>
<dbReference type="PANTHER" id="PTHR47755">
    <property type="entry name" value="CELL DIVISION PROTEIN FTSX"/>
    <property type="match status" value="1"/>
</dbReference>
<keyword evidence="1" id="KW-1133">Transmembrane helix</keyword>
<dbReference type="InterPro" id="IPR004513">
    <property type="entry name" value="FtsX"/>
</dbReference>
<evidence type="ECO:0000256" key="1">
    <source>
        <dbReference type="SAM" id="Phobius"/>
    </source>
</evidence>
<sequence length="269" mass="30867">MNLLRRHLALIIPLLALLFSLESIMLVNRAVNKHENKLSDNYSIVIASKNALTLDKIQNFIREAKEVKAITPDYMMNELKKDLSRQSLETLQRELPFFYSLKLSIFPDEERLQKINATLSKLSGVTKVESFTKSHSQVYKLLLITKTSIVVFASLIAILSYILMIKQIEIWKFEHSDRMEIMAFLGAPAWMRNSILFRLAFVDSIISTIAIITGMAYLINHSKMQEILTTLEVTNDIFRMGSDFIILLFTSIFASIISVVFVIIKQKDL</sequence>
<dbReference type="OrthoDB" id="5348519at2"/>
<keyword evidence="1" id="KW-0812">Transmembrane</keyword>
<accession>A0A3D8I8X9</accession>
<feature type="transmembrane region" description="Helical" evidence="1">
    <location>
        <begin position="244"/>
        <end position="264"/>
    </location>
</feature>